<evidence type="ECO:0000256" key="6">
    <source>
        <dbReference type="ARBA" id="ARBA00023136"/>
    </source>
</evidence>
<evidence type="ECO:0000259" key="9">
    <source>
        <dbReference type="PROSITE" id="PS50893"/>
    </source>
</evidence>
<dbReference type="InterPro" id="IPR011527">
    <property type="entry name" value="ABC1_TM_dom"/>
</dbReference>
<protein>
    <submittedName>
        <fullName evidence="11">ABC transporter ATP-binding protein</fullName>
    </submittedName>
</protein>
<feature type="compositionally biased region" description="Low complexity" evidence="7">
    <location>
        <begin position="1"/>
        <end position="12"/>
    </location>
</feature>
<keyword evidence="12" id="KW-1185">Reference proteome</keyword>
<dbReference type="Pfam" id="PF00664">
    <property type="entry name" value="ABC_membrane"/>
    <property type="match status" value="1"/>
</dbReference>
<dbReference type="SUPFAM" id="SSF52540">
    <property type="entry name" value="P-loop containing nucleoside triphosphate hydrolases"/>
    <property type="match status" value="1"/>
</dbReference>
<organism evidence="11 12">
    <name type="scientific">Luedemannella flava</name>
    <dbReference type="NCBI Taxonomy" id="349316"/>
    <lineage>
        <taxon>Bacteria</taxon>
        <taxon>Bacillati</taxon>
        <taxon>Actinomycetota</taxon>
        <taxon>Actinomycetes</taxon>
        <taxon>Micromonosporales</taxon>
        <taxon>Micromonosporaceae</taxon>
        <taxon>Luedemannella</taxon>
    </lineage>
</organism>
<dbReference type="Pfam" id="PF00005">
    <property type="entry name" value="ABC_tran"/>
    <property type="match status" value="1"/>
</dbReference>
<accession>A0ABN2MHZ5</accession>
<dbReference type="SUPFAM" id="SSF90123">
    <property type="entry name" value="ABC transporter transmembrane region"/>
    <property type="match status" value="1"/>
</dbReference>
<dbReference type="InterPro" id="IPR036640">
    <property type="entry name" value="ABC1_TM_sf"/>
</dbReference>
<evidence type="ECO:0000313" key="12">
    <source>
        <dbReference type="Proteomes" id="UP001500218"/>
    </source>
</evidence>
<feature type="domain" description="ABC transporter" evidence="9">
    <location>
        <begin position="371"/>
        <end position="605"/>
    </location>
</feature>
<dbReference type="Gene3D" id="1.20.1560.10">
    <property type="entry name" value="ABC transporter type 1, transmembrane domain"/>
    <property type="match status" value="1"/>
</dbReference>
<feature type="transmembrane region" description="Helical" evidence="8">
    <location>
        <begin position="195"/>
        <end position="211"/>
    </location>
</feature>
<comment type="subcellular location">
    <subcellularLocation>
        <location evidence="1">Cell membrane</location>
        <topology evidence="1">Multi-pass membrane protein</topology>
    </subcellularLocation>
</comment>
<dbReference type="Gene3D" id="3.40.50.300">
    <property type="entry name" value="P-loop containing nucleotide triphosphate hydrolases"/>
    <property type="match status" value="1"/>
</dbReference>
<dbReference type="InterPro" id="IPR003439">
    <property type="entry name" value="ABC_transporter-like_ATP-bd"/>
</dbReference>
<evidence type="ECO:0000256" key="8">
    <source>
        <dbReference type="SAM" id="Phobius"/>
    </source>
</evidence>
<sequence>MSTTTTQAPATGRARRPAPPGQAVDATPAESTLTTLRRGLALSPRLRTGLAGTLGLAVLAMVGRVAVPVAVQQGIDRGLRAPGGPDLRVVAVVAALTVAVLAATTTCSYLMLRRLFTVSETALAELRTRTFRHVHDLSMLHQQTQRRGSLVSRVTGDVDQITQFLQWGGVILLVSVGQILVTTAVMFVYSWQLTLVVLGAFVPAAVVVWRFQPRLATAYGQVRERVGTLLAAISESVVGAEVIRAYGVGERTGERLDTAVVAHRRSQIRALTTSVTSFSSGEVAAGLATAGVVVVGVHLGVGGGLTVGQLTAFLFLVTLFVQPVQIATEVLNEAQNAIAGWRRVLDVLDERPDVADPGDDGVPLPAGALSVTFDRVHFAYPGGPEVLSAVDLSVPARRTVAVVGETGSGKSTFAKLLTRLMDPTHGAVLLSGVPLTRATFASLRSRVVLVPQDGFLFDGTVAANVRLARPDAGDDAITACFAELGLADWVAGLPAGLDTNVGERGEALSVGERQLVALARAYLADPDLLVLDEATSAVDPATEVRLQRTLDAVTRGRTTVTIAHRLSTARAADEVIVFDAGRVAQRGHHDDLVAEPESVYGRLYAAWLAQTR</sequence>
<dbReference type="GO" id="GO:0005524">
    <property type="term" value="F:ATP binding"/>
    <property type="evidence" value="ECO:0007669"/>
    <property type="project" value="UniProtKB-KW"/>
</dbReference>
<gene>
    <name evidence="11" type="ORF">GCM10009682_52640</name>
</gene>
<evidence type="ECO:0000259" key="10">
    <source>
        <dbReference type="PROSITE" id="PS50929"/>
    </source>
</evidence>
<dbReference type="PANTHER" id="PTHR43394">
    <property type="entry name" value="ATP-DEPENDENT PERMEASE MDL1, MITOCHONDRIAL"/>
    <property type="match status" value="1"/>
</dbReference>
<dbReference type="Proteomes" id="UP001500218">
    <property type="component" value="Unassembled WGS sequence"/>
</dbReference>
<reference evidence="11 12" key="1">
    <citation type="journal article" date="2019" name="Int. J. Syst. Evol. Microbiol.">
        <title>The Global Catalogue of Microorganisms (GCM) 10K type strain sequencing project: providing services to taxonomists for standard genome sequencing and annotation.</title>
        <authorList>
            <consortium name="The Broad Institute Genomics Platform"/>
            <consortium name="The Broad Institute Genome Sequencing Center for Infectious Disease"/>
            <person name="Wu L."/>
            <person name="Ma J."/>
        </authorList>
    </citation>
    <scope>NUCLEOTIDE SEQUENCE [LARGE SCALE GENOMIC DNA]</scope>
    <source>
        <strain evidence="11 12">JCM 13250</strain>
    </source>
</reference>
<dbReference type="InterPro" id="IPR039421">
    <property type="entry name" value="Type_1_exporter"/>
</dbReference>
<keyword evidence="2 8" id="KW-0812">Transmembrane</keyword>
<dbReference type="SMART" id="SM00382">
    <property type="entry name" value="AAA"/>
    <property type="match status" value="1"/>
</dbReference>
<feature type="transmembrane region" description="Helical" evidence="8">
    <location>
        <begin position="87"/>
        <end position="112"/>
    </location>
</feature>
<dbReference type="PROSITE" id="PS50929">
    <property type="entry name" value="ABC_TM1F"/>
    <property type="match status" value="1"/>
</dbReference>
<keyword evidence="5 8" id="KW-1133">Transmembrane helix</keyword>
<evidence type="ECO:0000256" key="3">
    <source>
        <dbReference type="ARBA" id="ARBA00022741"/>
    </source>
</evidence>
<proteinExistence type="predicted"/>
<evidence type="ECO:0000256" key="4">
    <source>
        <dbReference type="ARBA" id="ARBA00022840"/>
    </source>
</evidence>
<dbReference type="PROSITE" id="PS00211">
    <property type="entry name" value="ABC_TRANSPORTER_1"/>
    <property type="match status" value="1"/>
</dbReference>
<name>A0ABN2MHZ5_9ACTN</name>
<keyword evidence="6 8" id="KW-0472">Membrane</keyword>
<dbReference type="InterPro" id="IPR027417">
    <property type="entry name" value="P-loop_NTPase"/>
</dbReference>
<dbReference type="InterPro" id="IPR017871">
    <property type="entry name" value="ABC_transporter-like_CS"/>
</dbReference>
<evidence type="ECO:0000313" key="11">
    <source>
        <dbReference type="EMBL" id="GAA1826481.1"/>
    </source>
</evidence>
<evidence type="ECO:0000256" key="7">
    <source>
        <dbReference type="SAM" id="MobiDB-lite"/>
    </source>
</evidence>
<comment type="caution">
    <text evidence="11">The sequence shown here is derived from an EMBL/GenBank/DDBJ whole genome shotgun (WGS) entry which is preliminary data.</text>
</comment>
<feature type="region of interest" description="Disordered" evidence="7">
    <location>
        <begin position="1"/>
        <end position="30"/>
    </location>
</feature>
<evidence type="ECO:0000256" key="5">
    <source>
        <dbReference type="ARBA" id="ARBA00022989"/>
    </source>
</evidence>
<dbReference type="PANTHER" id="PTHR43394:SF1">
    <property type="entry name" value="ATP-BINDING CASSETTE SUB-FAMILY B MEMBER 10, MITOCHONDRIAL"/>
    <property type="match status" value="1"/>
</dbReference>
<feature type="domain" description="ABC transmembrane type-1" evidence="10">
    <location>
        <begin position="51"/>
        <end position="336"/>
    </location>
</feature>
<feature type="transmembrane region" description="Helical" evidence="8">
    <location>
        <begin position="46"/>
        <end position="67"/>
    </location>
</feature>
<feature type="transmembrane region" description="Helical" evidence="8">
    <location>
        <begin position="170"/>
        <end position="189"/>
    </location>
</feature>
<evidence type="ECO:0000256" key="1">
    <source>
        <dbReference type="ARBA" id="ARBA00004651"/>
    </source>
</evidence>
<dbReference type="EMBL" id="BAAALT010000229">
    <property type="protein sequence ID" value="GAA1826481.1"/>
    <property type="molecule type" value="Genomic_DNA"/>
</dbReference>
<keyword evidence="4 11" id="KW-0067">ATP-binding</keyword>
<evidence type="ECO:0000256" key="2">
    <source>
        <dbReference type="ARBA" id="ARBA00022692"/>
    </source>
</evidence>
<dbReference type="InterPro" id="IPR003593">
    <property type="entry name" value="AAA+_ATPase"/>
</dbReference>
<dbReference type="PROSITE" id="PS50893">
    <property type="entry name" value="ABC_TRANSPORTER_2"/>
    <property type="match status" value="1"/>
</dbReference>
<keyword evidence="3" id="KW-0547">Nucleotide-binding</keyword>